<sequence length="40" mass="4671">MREPANHPKPGKARAHIRKAGNKPPILKRLKFWLWNLKNG</sequence>
<dbReference type="EMBL" id="CAAHFG010000001">
    <property type="protein sequence ID" value="VGO12693.1"/>
    <property type="molecule type" value="Genomic_DNA"/>
</dbReference>
<name>A0A6C2TYK7_PONDE</name>
<evidence type="ECO:0000313" key="2">
    <source>
        <dbReference type="EMBL" id="VGO12693.1"/>
    </source>
</evidence>
<accession>A0A6C2TYK7</accession>
<reference evidence="2 3" key="1">
    <citation type="submission" date="2019-04" db="EMBL/GenBank/DDBJ databases">
        <authorList>
            <person name="Van Vliet M D."/>
        </authorList>
    </citation>
    <scope>NUCLEOTIDE SEQUENCE [LARGE SCALE GENOMIC DNA]</scope>
    <source>
        <strain evidence="2 3">F1</strain>
    </source>
</reference>
<protein>
    <submittedName>
        <fullName evidence="2">Uncharacterized protein</fullName>
    </submittedName>
</protein>
<gene>
    <name evidence="2" type="ORF">PDESU_01247</name>
</gene>
<dbReference type="Proteomes" id="UP000366872">
    <property type="component" value="Unassembled WGS sequence"/>
</dbReference>
<feature type="compositionally biased region" description="Basic residues" evidence="1">
    <location>
        <begin position="9"/>
        <end position="22"/>
    </location>
</feature>
<evidence type="ECO:0000256" key="1">
    <source>
        <dbReference type="SAM" id="MobiDB-lite"/>
    </source>
</evidence>
<keyword evidence="3" id="KW-1185">Reference proteome</keyword>
<organism evidence="2 3">
    <name type="scientific">Pontiella desulfatans</name>
    <dbReference type="NCBI Taxonomy" id="2750659"/>
    <lineage>
        <taxon>Bacteria</taxon>
        <taxon>Pseudomonadati</taxon>
        <taxon>Kiritimatiellota</taxon>
        <taxon>Kiritimatiellia</taxon>
        <taxon>Kiritimatiellales</taxon>
        <taxon>Pontiellaceae</taxon>
        <taxon>Pontiella</taxon>
    </lineage>
</organism>
<dbReference type="AlphaFoldDB" id="A0A6C2TYK7"/>
<feature type="region of interest" description="Disordered" evidence="1">
    <location>
        <begin position="1"/>
        <end position="22"/>
    </location>
</feature>
<evidence type="ECO:0000313" key="3">
    <source>
        <dbReference type="Proteomes" id="UP000366872"/>
    </source>
</evidence>
<proteinExistence type="predicted"/>